<evidence type="ECO:0000259" key="1">
    <source>
        <dbReference type="Pfam" id="PF13354"/>
    </source>
</evidence>
<gene>
    <name evidence="2" type="ORF">ACFQVD_07050</name>
</gene>
<evidence type="ECO:0000313" key="2">
    <source>
        <dbReference type="EMBL" id="MFC7599861.1"/>
    </source>
</evidence>
<proteinExistence type="predicted"/>
<organism evidence="2 3">
    <name type="scientific">Streptosporangium amethystogenes subsp. fukuiense</name>
    <dbReference type="NCBI Taxonomy" id="698418"/>
    <lineage>
        <taxon>Bacteria</taxon>
        <taxon>Bacillati</taxon>
        <taxon>Actinomycetota</taxon>
        <taxon>Actinomycetes</taxon>
        <taxon>Streptosporangiales</taxon>
        <taxon>Streptosporangiaceae</taxon>
        <taxon>Streptosporangium</taxon>
    </lineage>
</organism>
<keyword evidence="2" id="KW-0378">Hydrolase</keyword>
<evidence type="ECO:0000313" key="3">
    <source>
        <dbReference type="Proteomes" id="UP001596514"/>
    </source>
</evidence>
<dbReference type="Proteomes" id="UP001596514">
    <property type="component" value="Unassembled WGS sequence"/>
</dbReference>
<feature type="domain" description="Beta-lactamase class A catalytic" evidence="1">
    <location>
        <begin position="2"/>
        <end position="251"/>
    </location>
</feature>
<dbReference type="RefSeq" id="WP_343977070.1">
    <property type="nucleotide sequence ID" value="NZ_BAAAGK010000146.1"/>
</dbReference>
<dbReference type="Gene3D" id="3.40.710.10">
    <property type="entry name" value="DD-peptidase/beta-lactamase superfamily"/>
    <property type="match status" value="1"/>
</dbReference>
<dbReference type="InterPro" id="IPR045155">
    <property type="entry name" value="Beta-lactam_cat"/>
</dbReference>
<dbReference type="InterPro" id="IPR012338">
    <property type="entry name" value="Beta-lactam/transpept-like"/>
</dbReference>
<dbReference type="PANTHER" id="PTHR35333:SF3">
    <property type="entry name" value="BETA-LACTAMASE-TYPE TRANSPEPTIDASE FOLD CONTAINING PROTEIN"/>
    <property type="match status" value="1"/>
</dbReference>
<dbReference type="InterPro" id="IPR000871">
    <property type="entry name" value="Beta-lactam_class-A"/>
</dbReference>
<reference evidence="3" key="1">
    <citation type="journal article" date="2019" name="Int. J. Syst. Evol. Microbiol.">
        <title>The Global Catalogue of Microorganisms (GCM) 10K type strain sequencing project: providing services to taxonomists for standard genome sequencing and annotation.</title>
        <authorList>
            <consortium name="The Broad Institute Genomics Platform"/>
            <consortium name="The Broad Institute Genome Sequencing Center for Infectious Disease"/>
            <person name="Wu L."/>
            <person name="Ma J."/>
        </authorList>
    </citation>
    <scope>NUCLEOTIDE SEQUENCE [LARGE SCALE GENOMIC DNA]</scope>
    <source>
        <strain evidence="3">JCM 10083</strain>
    </source>
</reference>
<dbReference type="PANTHER" id="PTHR35333">
    <property type="entry name" value="BETA-LACTAMASE"/>
    <property type="match status" value="1"/>
</dbReference>
<comment type="caution">
    <text evidence="2">The sequence shown here is derived from an EMBL/GenBank/DDBJ whole genome shotgun (WGS) entry which is preliminary data.</text>
</comment>
<dbReference type="GO" id="GO:0016787">
    <property type="term" value="F:hydrolase activity"/>
    <property type="evidence" value="ECO:0007669"/>
    <property type="project" value="UniProtKB-KW"/>
</dbReference>
<dbReference type="Pfam" id="PF13354">
    <property type="entry name" value="Beta-lactamase2"/>
    <property type="match status" value="1"/>
</dbReference>
<keyword evidence="3" id="KW-1185">Reference proteome</keyword>
<dbReference type="SUPFAM" id="SSF56601">
    <property type="entry name" value="beta-lactamase/transpeptidase-like"/>
    <property type="match status" value="1"/>
</dbReference>
<dbReference type="EMBL" id="JBHTEE010000001">
    <property type="protein sequence ID" value="MFC7599861.1"/>
    <property type="molecule type" value="Genomic_DNA"/>
</dbReference>
<sequence length="288" mass="31549">MDIDGTAEVHVGGDDLVVAASVFKVAIAVEVFRQADAGHFDLQDRVRIRPNARTAGPTGFSTFADEVDTSIRDLTRMMLAVSDNAATDILIDRVGLDRVRATLTELGLKVTAIPFSLQGMLDSIGQDARFTDWADLTHATATARSADESQELQERLWSSRAMQPEHAIRTTAREMARFLRLIWRDEAGPAEACAQVRQLMAQQVTKNRLAMGFHRDVRVAAKSGSLFGVIRNEIGVLETTDGHRYAAAVFTRAHRPWINENEINTVIGTAAALAIDQINRKAPGSEAL</sequence>
<protein>
    <submittedName>
        <fullName evidence="2">Serine hydrolase</fullName>
    </submittedName>
</protein>
<accession>A0ABW2SVS7</accession>
<name>A0ABW2SVS7_9ACTN</name>